<organism evidence="7 8">
    <name type="scientific">Hypsibius exemplaris</name>
    <name type="common">Freshwater tardigrade</name>
    <dbReference type="NCBI Taxonomy" id="2072580"/>
    <lineage>
        <taxon>Eukaryota</taxon>
        <taxon>Metazoa</taxon>
        <taxon>Ecdysozoa</taxon>
        <taxon>Tardigrada</taxon>
        <taxon>Eutardigrada</taxon>
        <taxon>Parachela</taxon>
        <taxon>Hypsibioidea</taxon>
        <taxon>Hypsibiidae</taxon>
        <taxon>Hypsibius</taxon>
    </lineage>
</organism>
<dbReference type="InterPro" id="IPR036055">
    <property type="entry name" value="LDL_receptor-like_sf"/>
</dbReference>
<dbReference type="Gene3D" id="2.40.10.10">
    <property type="entry name" value="Trypsin-like serine proteases"/>
    <property type="match status" value="1"/>
</dbReference>
<evidence type="ECO:0000256" key="3">
    <source>
        <dbReference type="SAM" id="MobiDB-lite"/>
    </source>
</evidence>
<dbReference type="InterPro" id="IPR018114">
    <property type="entry name" value="TRYPSIN_HIS"/>
</dbReference>
<feature type="region of interest" description="Disordered" evidence="3">
    <location>
        <begin position="467"/>
        <end position="505"/>
    </location>
</feature>
<dbReference type="Gene3D" id="2.60.120.290">
    <property type="entry name" value="Spermadhesin, CUB domain"/>
    <property type="match status" value="1"/>
</dbReference>
<keyword evidence="4" id="KW-0732">Signal</keyword>
<dbReference type="InterPro" id="IPR009003">
    <property type="entry name" value="Peptidase_S1_PA"/>
</dbReference>
<evidence type="ECO:0000259" key="5">
    <source>
        <dbReference type="PROSITE" id="PS01180"/>
    </source>
</evidence>
<dbReference type="Proteomes" id="UP000192578">
    <property type="component" value="Unassembled WGS sequence"/>
</dbReference>
<dbReference type="CDD" id="cd00041">
    <property type="entry name" value="CUB"/>
    <property type="match status" value="1"/>
</dbReference>
<dbReference type="SUPFAM" id="SSF50494">
    <property type="entry name" value="Trypsin-like serine proteases"/>
    <property type="match status" value="1"/>
</dbReference>
<feature type="compositionally biased region" description="Low complexity" evidence="3">
    <location>
        <begin position="477"/>
        <end position="505"/>
    </location>
</feature>
<dbReference type="InterPro" id="IPR002172">
    <property type="entry name" value="LDrepeatLR_classA_rpt"/>
</dbReference>
<dbReference type="CDD" id="cd00112">
    <property type="entry name" value="LDLa"/>
    <property type="match status" value="1"/>
</dbReference>
<dbReference type="SUPFAM" id="SSF57424">
    <property type="entry name" value="LDL receptor-like module"/>
    <property type="match status" value="1"/>
</dbReference>
<proteinExistence type="predicted"/>
<keyword evidence="8" id="KW-1185">Reference proteome</keyword>
<dbReference type="InterPro" id="IPR001254">
    <property type="entry name" value="Trypsin_dom"/>
</dbReference>
<protein>
    <submittedName>
        <fullName evidence="7">Ovochymase-1</fullName>
    </submittedName>
</protein>
<dbReference type="InterPro" id="IPR001314">
    <property type="entry name" value="Peptidase_S1A"/>
</dbReference>
<dbReference type="InterPro" id="IPR043504">
    <property type="entry name" value="Peptidase_S1_PA_chymotrypsin"/>
</dbReference>
<dbReference type="PANTHER" id="PTHR24252:SF7">
    <property type="entry name" value="HYALIN"/>
    <property type="match status" value="1"/>
</dbReference>
<feature type="domain" description="CUB" evidence="5">
    <location>
        <begin position="23"/>
        <end position="144"/>
    </location>
</feature>
<dbReference type="PROSITE" id="PS01180">
    <property type="entry name" value="CUB"/>
    <property type="match status" value="1"/>
</dbReference>
<dbReference type="InterPro" id="IPR035914">
    <property type="entry name" value="Sperma_CUB_dom_sf"/>
</dbReference>
<dbReference type="SMART" id="SM00042">
    <property type="entry name" value="CUB"/>
    <property type="match status" value="1"/>
</dbReference>
<dbReference type="InterPro" id="IPR000859">
    <property type="entry name" value="CUB_dom"/>
</dbReference>
<dbReference type="AlphaFoldDB" id="A0A1W0WII6"/>
<reference evidence="8" key="1">
    <citation type="submission" date="2017-01" db="EMBL/GenBank/DDBJ databases">
        <title>Comparative genomics of anhydrobiosis in the tardigrade Hypsibius dujardini.</title>
        <authorList>
            <person name="Yoshida Y."/>
            <person name="Koutsovoulos G."/>
            <person name="Laetsch D."/>
            <person name="Stevens L."/>
            <person name="Kumar S."/>
            <person name="Horikawa D."/>
            <person name="Ishino K."/>
            <person name="Komine S."/>
            <person name="Tomita M."/>
            <person name="Blaxter M."/>
            <person name="Arakawa K."/>
        </authorList>
    </citation>
    <scope>NUCLEOTIDE SEQUENCE [LARGE SCALE GENOMIC DNA]</scope>
    <source>
        <strain evidence="8">Z151</strain>
    </source>
</reference>
<evidence type="ECO:0000256" key="4">
    <source>
        <dbReference type="SAM" id="SignalP"/>
    </source>
</evidence>
<dbReference type="SMART" id="SM00020">
    <property type="entry name" value="Tryp_SPc"/>
    <property type="match status" value="1"/>
</dbReference>
<feature type="domain" description="Peptidase S1" evidence="6">
    <location>
        <begin position="213"/>
        <end position="451"/>
    </location>
</feature>
<keyword evidence="1" id="KW-1015">Disulfide bond</keyword>
<dbReference type="Pfam" id="PF00089">
    <property type="entry name" value="Trypsin"/>
    <property type="match status" value="1"/>
</dbReference>
<evidence type="ECO:0000256" key="2">
    <source>
        <dbReference type="PROSITE-ProRule" id="PRU00124"/>
    </source>
</evidence>
<evidence type="ECO:0000313" key="7">
    <source>
        <dbReference type="EMBL" id="OQV14989.1"/>
    </source>
</evidence>
<dbReference type="GO" id="GO:0006508">
    <property type="term" value="P:proteolysis"/>
    <property type="evidence" value="ECO:0007669"/>
    <property type="project" value="InterPro"/>
</dbReference>
<dbReference type="CDD" id="cd00190">
    <property type="entry name" value="Tryp_SPc"/>
    <property type="match status" value="1"/>
</dbReference>
<evidence type="ECO:0000259" key="6">
    <source>
        <dbReference type="PROSITE" id="PS50240"/>
    </source>
</evidence>
<dbReference type="OrthoDB" id="5975444at2759"/>
<gene>
    <name evidence="7" type="ORF">BV898_10889</name>
</gene>
<sequence>MVRFYGVLAILLLVNGISANEQCGGIITVPPIGKAEIKSPNFPNNYPDNANCTFTITGPEGALIRFDSESFSLELPRNSVNGWIKPDYVLFTEVVNGSTVQFSDRLGGRNNVANLISTGNKVVIQFVSNANVTSTGFLITARVAPCPKGKAECPGHEAICWSADQYCDGVRDCPGGEDELCLNKNCGQRNLPSLNSTAPLTSETAGRSATSRIVGGTEAIPHSWPWMVAMNRADTNVQHCGGSIIANEWILTAAHCCHIPFDPEIPSPSFVYKVRVGAHDLKDPREIGARTINLEQIVLAPWPEGITRTETDYCLLKTAEPIMYNANTSPVCMPDATDAAPGQTCWATGWGWINITVLLDADRLRQVDLTVLSEQQCREFYPSLNLTAHVCTQGATPGKETAKGDSGSPVVCANSAGIFKQTSVISTGGGDIPPANPKLFTVLHWIAEATRNATTNYQAVQTTMALNSGSSTPGAPNSGSSTAGTPNSGSSTPGSPNSGSSTAGTPNSGCSMTAMSYHSFGLLMGYALIFRGFRSVSCGY</sequence>
<name>A0A1W0WII6_HYPEX</name>
<dbReference type="SUPFAM" id="SSF49854">
    <property type="entry name" value="Spermadhesin, CUB domain"/>
    <property type="match status" value="1"/>
</dbReference>
<comment type="caution">
    <text evidence="7">The sequence shown here is derived from an EMBL/GenBank/DDBJ whole genome shotgun (WGS) entry which is preliminary data.</text>
</comment>
<dbReference type="PROSITE" id="PS00134">
    <property type="entry name" value="TRYPSIN_HIS"/>
    <property type="match status" value="1"/>
</dbReference>
<dbReference type="EMBL" id="MTYJ01000096">
    <property type="protein sequence ID" value="OQV14989.1"/>
    <property type="molecule type" value="Genomic_DNA"/>
</dbReference>
<dbReference type="Gene3D" id="4.10.400.10">
    <property type="entry name" value="Low-density Lipoprotein Receptor"/>
    <property type="match status" value="1"/>
</dbReference>
<dbReference type="PROSITE" id="PS50068">
    <property type="entry name" value="LDLRA_2"/>
    <property type="match status" value="1"/>
</dbReference>
<dbReference type="PANTHER" id="PTHR24252">
    <property type="entry name" value="ACROSIN-RELATED"/>
    <property type="match status" value="1"/>
</dbReference>
<comment type="caution">
    <text evidence="2">Lacks conserved residue(s) required for the propagation of feature annotation.</text>
</comment>
<dbReference type="PRINTS" id="PR00722">
    <property type="entry name" value="CHYMOTRYPSIN"/>
</dbReference>
<dbReference type="PROSITE" id="PS50240">
    <property type="entry name" value="TRYPSIN_DOM"/>
    <property type="match status" value="1"/>
</dbReference>
<feature type="chain" id="PRO_5010719828" evidence="4">
    <location>
        <begin position="20"/>
        <end position="540"/>
    </location>
</feature>
<dbReference type="GO" id="GO:0004252">
    <property type="term" value="F:serine-type endopeptidase activity"/>
    <property type="evidence" value="ECO:0007669"/>
    <property type="project" value="InterPro"/>
</dbReference>
<dbReference type="Pfam" id="PF00431">
    <property type="entry name" value="CUB"/>
    <property type="match status" value="1"/>
</dbReference>
<accession>A0A1W0WII6</accession>
<feature type="signal peptide" evidence="4">
    <location>
        <begin position="1"/>
        <end position="19"/>
    </location>
</feature>
<evidence type="ECO:0000313" key="8">
    <source>
        <dbReference type="Proteomes" id="UP000192578"/>
    </source>
</evidence>
<evidence type="ECO:0000256" key="1">
    <source>
        <dbReference type="ARBA" id="ARBA00023157"/>
    </source>
</evidence>